<dbReference type="Pfam" id="PF01396">
    <property type="entry name" value="Zn_ribbon_Top1"/>
    <property type="match status" value="2"/>
</dbReference>
<keyword evidence="6" id="KW-0460">Magnesium</keyword>
<protein>
    <recommendedName>
        <fullName evidence="10">DNA topoisomerase 1</fullName>
        <ecNumber evidence="10">5.6.2.1</ecNumber>
    </recommendedName>
    <alternativeName>
        <fullName evidence="10">DNA topoisomerase I</fullName>
    </alternativeName>
</protein>
<feature type="site" description="Interaction with DNA" evidence="10">
    <location>
        <position position="35"/>
    </location>
</feature>
<dbReference type="SMART" id="SM00436">
    <property type="entry name" value="TOP1Bc"/>
    <property type="match status" value="1"/>
</dbReference>
<dbReference type="HAMAP" id="MF_00952">
    <property type="entry name" value="Topoisom_1_prok"/>
    <property type="match status" value="1"/>
</dbReference>
<evidence type="ECO:0000256" key="2">
    <source>
        <dbReference type="ARBA" id="ARBA00009446"/>
    </source>
</evidence>
<keyword evidence="5" id="KW-0862">Zinc</keyword>
<sequence>MPLKNRKIVVVESPTKAKTLSKYLKGYEILASYGHIRDLPKSELGIDLEHDFKPHYIIPRDKRKRVNAFKKSLEGKRWIYLATDPDREGEAIAWHIAELVKEMVAGKSREIKRVAFHEITAEAIQKAFKEPRLIDLPLVCAQQARRVLDRIVGYRLSPLLWQKVKRGLSAGRVQSVAVRLIVEREEEIRAFKPQEYWNLKAIFQTQDGASFEAQLIKKNDKPINLKNESTVNEILAELKQSAFEIAEVQEKQVSKNPSPPFMTSTLERQASNFGFSAKRTMQAAQSLYEQGYITYMRTDSLNLAESFLRETRSLIEKDFGGKFLPPKPKYYKSQAKVSQEAHEAIRPTNPFLRSDADVKVKLSRDEFLIYSLIWKKAVASQMMPALFNQTTVDINSQKLDGVGTNYLFRAIGRQLEFKGYFALYPEKEEANGEKEEEILLLPKLSSGQKLKVKEFLPQQKFTEPPARFTEGSLIKALEDYGIGRPSTYAPIISTIQERYYVEKIEKKFFPTKIGETVNKFLFDHFPDLLNYDFTARMEENLDEIARGKEKWVEVVRAFYVPFEKLYNQVYENAQKVEVELEKSSEICEKCGKPMVVRVGRFGKFLACSGFPECKNTKPLVKKTDLKCPQCGDDIVLKRTRRGKVFYGCSNYPKCSFASWRKPTQKGTTLKETES</sequence>
<dbReference type="PROSITE" id="PS00396">
    <property type="entry name" value="TOPO_IA_1"/>
    <property type="match status" value="1"/>
</dbReference>
<dbReference type="NCBIfam" id="TIGR01051">
    <property type="entry name" value="topA_bact"/>
    <property type="match status" value="1"/>
</dbReference>
<organism evidence="13 14">
    <name type="scientific">candidate division WWE3 bacterium CG06_land_8_20_14_3_00_42_16</name>
    <dbReference type="NCBI Taxonomy" id="1975083"/>
    <lineage>
        <taxon>Bacteria</taxon>
        <taxon>Katanobacteria</taxon>
    </lineage>
</organism>
<name>A0A2M7APL6_UNCKA</name>
<dbReference type="Gene3D" id="1.10.460.10">
    <property type="entry name" value="Topoisomerase I, domain 2"/>
    <property type="match status" value="1"/>
</dbReference>
<evidence type="ECO:0000256" key="10">
    <source>
        <dbReference type="HAMAP-Rule" id="MF_00952"/>
    </source>
</evidence>
<keyword evidence="8 10" id="KW-0238">DNA-binding</keyword>
<dbReference type="InterPro" id="IPR013826">
    <property type="entry name" value="Topo_IA_cen_sub3"/>
</dbReference>
<evidence type="ECO:0000256" key="7">
    <source>
        <dbReference type="ARBA" id="ARBA00023029"/>
    </source>
</evidence>
<dbReference type="InterPro" id="IPR023405">
    <property type="entry name" value="Topo_IA_core_domain"/>
</dbReference>
<dbReference type="InterPro" id="IPR013825">
    <property type="entry name" value="Topo_IA_cen_sub2"/>
</dbReference>
<dbReference type="SMART" id="SM00437">
    <property type="entry name" value="TOP1Ac"/>
    <property type="match status" value="1"/>
</dbReference>
<feature type="site" description="Interaction with DNA" evidence="10">
    <location>
        <position position="149"/>
    </location>
</feature>
<dbReference type="InterPro" id="IPR003601">
    <property type="entry name" value="Topo_IA_2"/>
</dbReference>
<dbReference type="GO" id="GO:0008270">
    <property type="term" value="F:zinc ion binding"/>
    <property type="evidence" value="ECO:0007669"/>
    <property type="project" value="UniProtKB-KW"/>
</dbReference>
<evidence type="ECO:0000256" key="1">
    <source>
        <dbReference type="ARBA" id="ARBA00000213"/>
    </source>
</evidence>
<dbReference type="InterPro" id="IPR034149">
    <property type="entry name" value="TOPRIM_TopoI"/>
</dbReference>
<feature type="active site" description="O-(5'-phospho-DNA)-tyrosine intermediate" evidence="10">
    <location>
        <position position="295"/>
    </location>
</feature>
<dbReference type="InterPro" id="IPR013497">
    <property type="entry name" value="Topo_IA_cen"/>
</dbReference>
<evidence type="ECO:0000313" key="13">
    <source>
        <dbReference type="EMBL" id="PIU69322.1"/>
    </source>
</evidence>
<evidence type="ECO:0000256" key="5">
    <source>
        <dbReference type="ARBA" id="ARBA00022833"/>
    </source>
</evidence>
<accession>A0A2M7APL6</accession>
<dbReference type="AlphaFoldDB" id="A0A2M7APL6"/>
<evidence type="ECO:0000259" key="11">
    <source>
        <dbReference type="PROSITE" id="PS50880"/>
    </source>
</evidence>
<keyword evidence="4" id="KW-0863">Zinc-finger</keyword>
<comment type="subunit">
    <text evidence="10">Monomer.</text>
</comment>
<dbReference type="PROSITE" id="PS52039">
    <property type="entry name" value="TOPO_IA_2"/>
    <property type="match status" value="1"/>
</dbReference>
<dbReference type="SUPFAM" id="SSF57783">
    <property type="entry name" value="Zinc beta-ribbon"/>
    <property type="match status" value="2"/>
</dbReference>
<reference evidence="14" key="1">
    <citation type="submission" date="2017-09" db="EMBL/GenBank/DDBJ databases">
        <title>Depth-based differentiation of microbial function through sediment-hosted aquifers and enrichment of novel symbionts in the deep terrestrial subsurface.</title>
        <authorList>
            <person name="Probst A.J."/>
            <person name="Ladd B."/>
            <person name="Jarett J.K."/>
            <person name="Geller-Mcgrath D.E."/>
            <person name="Sieber C.M.K."/>
            <person name="Emerson J.B."/>
            <person name="Anantharaman K."/>
            <person name="Thomas B.C."/>
            <person name="Malmstrom R."/>
            <person name="Stieglmeier M."/>
            <person name="Klingl A."/>
            <person name="Woyke T."/>
            <person name="Ryan C.M."/>
            <person name="Banfield J.F."/>
        </authorList>
    </citation>
    <scope>NUCLEOTIDE SEQUENCE [LARGE SCALE GENOMIC DNA]</scope>
</reference>
<dbReference type="InterPro" id="IPR013498">
    <property type="entry name" value="Topo_IA_Znf"/>
</dbReference>
<evidence type="ECO:0000313" key="14">
    <source>
        <dbReference type="Proteomes" id="UP000229916"/>
    </source>
</evidence>
<dbReference type="PROSITE" id="PS50880">
    <property type="entry name" value="TOPRIM"/>
    <property type="match status" value="1"/>
</dbReference>
<dbReference type="InterPro" id="IPR006171">
    <property type="entry name" value="TOPRIM_dom"/>
</dbReference>
<dbReference type="GO" id="GO:0005694">
    <property type="term" value="C:chromosome"/>
    <property type="evidence" value="ECO:0007669"/>
    <property type="project" value="InterPro"/>
</dbReference>
<feature type="region of interest" description="Interaction with DNA" evidence="10">
    <location>
        <begin position="169"/>
        <end position="174"/>
    </location>
</feature>
<dbReference type="GO" id="GO:0003917">
    <property type="term" value="F:DNA topoisomerase type I (single strand cut, ATP-independent) activity"/>
    <property type="evidence" value="ECO:0007669"/>
    <property type="project" value="UniProtKB-UniRule"/>
</dbReference>
<evidence type="ECO:0000259" key="12">
    <source>
        <dbReference type="PROSITE" id="PS52039"/>
    </source>
</evidence>
<feature type="site" description="Interaction with DNA" evidence="10">
    <location>
        <position position="154"/>
    </location>
</feature>
<dbReference type="InterPro" id="IPR000380">
    <property type="entry name" value="Topo_IA"/>
</dbReference>
<dbReference type="EC" id="5.6.2.1" evidence="10"/>
<dbReference type="InterPro" id="IPR013824">
    <property type="entry name" value="Topo_IA_cen_sub1"/>
</dbReference>
<dbReference type="GO" id="GO:0006265">
    <property type="term" value="P:DNA topological change"/>
    <property type="evidence" value="ECO:0007669"/>
    <property type="project" value="UniProtKB-UniRule"/>
</dbReference>
<comment type="function">
    <text evidence="10">Releases the supercoiling and torsional tension of DNA, which is introduced during the DNA replication and transcription, by transiently cleaving and rejoining one strand of the DNA duplex. Introduces a single-strand break via transesterification at a target site in duplex DNA. The scissile phosphodiester is attacked by the catalytic tyrosine of the enzyme, resulting in the formation of a DNA-(5'-phosphotyrosyl)-enzyme intermediate and the expulsion of a 3'-OH DNA strand. The free DNA strand then undergoes passage around the unbroken strand, thus removing DNA supercoils. Finally, in the religation step, the DNA 3'-OH attacks the covalent intermediate to expel the active-site tyrosine and restore the DNA phosphodiester backbone.</text>
</comment>
<evidence type="ECO:0000256" key="8">
    <source>
        <dbReference type="ARBA" id="ARBA00023125"/>
    </source>
</evidence>
<feature type="domain" description="Topo IA-type catalytic" evidence="12">
    <location>
        <begin position="135"/>
        <end position="566"/>
    </location>
</feature>
<evidence type="ECO:0000256" key="9">
    <source>
        <dbReference type="ARBA" id="ARBA00023235"/>
    </source>
</evidence>
<evidence type="ECO:0000256" key="4">
    <source>
        <dbReference type="ARBA" id="ARBA00022771"/>
    </source>
</evidence>
<feature type="site" description="Interaction with DNA" evidence="10">
    <location>
        <position position="146"/>
    </location>
</feature>
<dbReference type="PANTHER" id="PTHR42785:SF1">
    <property type="entry name" value="DNA TOPOISOMERASE"/>
    <property type="match status" value="1"/>
</dbReference>
<feature type="site" description="Interaction with DNA" evidence="10">
    <location>
        <position position="145"/>
    </location>
</feature>
<dbReference type="InterPro" id="IPR005733">
    <property type="entry name" value="TopoI_bac-type"/>
</dbReference>
<dbReference type="PANTHER" id="PTHR42785">
    <property type="entry name" value="DNA TOPOISOMERASE, TYPE IA, CORE"/>
    <property type="match status" value="1"/>
</dbReference>
<dbReference type="Proteomes" id="UP000229916">
    <property type="component" value="Unassembled WGS sequence"/>
</dbReference>
<dbReference type="Gene3D" id="3.40.50.140">
    <property type="match status" value="1"/>
</dbReference>
<keyword evidence="3" id="KW-0479">Metal-binding</keyword>
<keyword evidence="9 10" id="KW-0413">Isomerase</keyword>
<comment type="similarity">
    <text evidence="2 10">Belongs to the type IA topoisomerase family.</text>
</comment>
<dbReference type="SMART" id="SM00493">
    <property type="entry name" value="TOPRIM"/>
    <property type="match status" value="1"/>
</dbReference>
<dbReference type="CDD" id="cd00186">
    <property type="entry name" value="TOP1Ac"/>
    <property type="match status" value="1"/>
</dbReference>
<evidence type="ECO:0000256" key="3">
    <source>
        <dbReference type="ARBA" id="ARBA00022723"/>
    </source>
</evidence>
<dbReference type="EMBL" id="PEWD01000006">
    <property type="protein sequence ID" value="PIU69322.1"/>
    <property type="molecule type" value="Genomic_DNA"/>
</dbReference>
<dbReference type="Pfam" id="PF01751">
    <property type="entry name" value="Toprim"/>
    <property type="match status" value="1"/>
</dbReference>
<feature type="site" description="Interaction with DNA" evidence="10">
    <location>
        <position position="161"/>
    </location>
</feature>
<gene>
    <name evidence="10" type="primary">topA</name>
    <name evidence="13" type="ORF">COS81_00375</name>
</gene>
<dbReference type="CDD" id="cd03363">
    <property type="entry name" value="TOPRIM_TopoIA_TopoI"/>
    <property type="match status" value="1"/>
</dbReference>
<evidence type="ECO:0000256" key="6">
    <source>
        <dbReference type="ARBA" id="ARBA00022842"/>
    </source>
</evidence>
<dbReference type="PRINTS" id="PR00417">
    <property type="entry name" value="PRTPISMRASEI"/>
</dbReference>
<dbReference type="GO" id="GO:0003677">
    <property type="term" value="F:DNA binding"/>
    <property type="evidence" value="ECO:0007669"/>
    <property type="project" value="UniProtKB-KW"/>
</dbReference>
<dbReference type="SUPFAM" id="SSF56712">
    <property type="entry name" value="Prokaryotic type I DNA topoisomerase"/>
    <property type="match status" value="1"/>
</dbReference>
<proteinExistence type="inferred from homology"/>
<dbReference type="InterPro" id="IPR003602">
    <property type="entry name" value="Topo_IA_DNA-bd_dom"/>
</dbReference>
<dbReference type="Gene3D" id="2.70.20.10">
    <property type="entry name" value="Topoisomerase I, domain 3"/>
    <property type="match status" value="1"/>
</dbReference>
<dbReference type="Gene3D" id="3.30.65.10">
    <property type="entry name" value="Bacterial Topoisomerase I, domain 1"/>
    <property type="match status" value="2"/>
</dbReference>
<feature type="site" description="Interaction with DNA" evidence="10">
    <location>
        <position position="498"/>
    </location>
</feature>
<feature type="site" description="Interaction with DNA" evidence="10">
    <location>
        <position position="297"/>
    </location>
</feature>
<feature type="domain" description="Toprim" evidence="11">
    <location>
        <begin position="6"/>
        <end position="119"/>
    </location>
</feature>
<comment type="catalytic activity">
    <reaction evidence="1 10">
        <text>ATP-independent breakage of single-stranded DNA, followed by passage and rejoining.</text>
        <dbReference type="EC" id="5.6.2.1"/>
    </reaction>
</comment>
<dbReference type="Pfam" id="PF01131">
    <property type="entry name" value="Topoisom_bac"/>
    <property type="match status" value="1"/>
</dbReference>
<comment type="caution">
    <text evidence="13">The sequence shown here is derived from an EMBL/GenBank/DDBJ whole genome shotgun (WGS) entry which is preliminary data.</text>
</comment>
<dbReference type="InterPro" id="IPR023406">
    <property type="entry name" value="Topo_IA_AS"/>
</dbReference>
<keyword evidence="7 10" id="KW-0799">Topoisomerase</keyword>
<dbReference type="InterPro" id="IPR028612">
    <property type="entry name" value="Topoisom_1_IA"/>
</dbReference>
<dbReference type="Gene3D" id="1.10.290.10">
    <property type="entry name" value="Topoisomerase I, domain 4"/>
    <property type="match status" value="1"/>
</dbReference>